<keyword evidence="2" id="KW-1185">Reference proteome</keyword>
<evidence type="ECO:0000313" key="1">
    <source>
        <dbReference type="EMBL" id="CBJ28062.1"/>
    </source>
</evidence>
<dbReference type="InParanoid" id="D7G8N8"/>
<organism evidence="1 2">
    <name type="scientific">Ectocarpus siliculosus</name>
    <name type="common">Brown alga</name>
    <name type="synonym">Conferva siliculosa</name>
    <dbReference type="NCBI Taxonomy" id="2880"/>
    <lineage>
        <taxon>Eukaryota</taxon>
        <taxon>Sar</taxon>
        <taxon>Stramenopiles</taxon>
        <taxon>Ochrophyta</taxon>
        <taxon>PX clade</taxon>
        <taxon>Phaeophyceae</taxon>
        <taxon>Ectocarpales</taxon>
        <taxon>Ectocarpaceae</taxon>
        <taxon>Ectocarpus</taxon>
    </lineage>
</organism>
<gene>
    <name evidence="1" type="ORF">Esi_0091_0020</name>
</gene>
<dbReference type="EMBL" id="FN649760">
    <property type="protein sequence ID" value="CBJ28062.1"/>
    <property type="molecule type" value="Genomic_DNA"/>
</dbReference>
<proteinExistence type="predicted"/>
<reference evidence="1 2" key="1">
    <citation type="journal article" date="2010" name="Nature">
        <title>The Ectocarpus genome and the independent evolution of multicellularity in brown algae.</title>
        <authorList>
            <person name="Cock J.M."/>
            <person name="Sterck L."/>
            <person name="Rouze P."/>
            <person name="Scornet D."/>
            <person name="Allen A.E."/>
            <person name="Amoutzias G."/>
            <person name="Anthouard V."/>
            <person name="Artiguenave F."/>
            <person name="Aury J.M."/>
            <person name="Badger J.H."/>
            <person name="Beszteri B."/>
            <person name="Billiau K."/>
            <person name="Bonnet E."/>
            <person name="Bothwell J.H."/>
            <person name="Bowler C."/>
            <person name="Boyen C."/>
            <person name="Brownlee C."/>
            <person name="Carrano C.J."/>
            <person name="Charrier B."/>
            <person name="Cho G.Y."/>
            <person name="Coelho S.M."/>
            <person name="Collen J."/>
            <person name="Corre E."/>
            <person name="Da Silva C."/>
            <person name="Delage L."/>
            <person name="Delaroque N."/>
            <person name="Dittami S.M."/>
            <person name="Doulbeau S."/>
            <person name="Elias M."/>
            <person name="Farnham G."/>
            <person name="Gachon C.M."/>
            <person name="Gschloessl B."/>
            <person name="Heesch S."/>
            <person name="Jabbari K."/>
            <person name="Jubin C."/>
            <person name="Kawai H."/>
            <person name="Kimura K."/>
            <person name="Kloareg B."/>
            <person name="Kupper F.C."/>
            <person name="Lang D."/>
            <person name="Le Bail A."/>
            <person name="Leblanc C."/>
            <person name="Lerouge P."/>
            <person name="Lohr M."/>
            <person name="Lopez P.J."/>
            <person name="Martens C."/>
            <person name="Maumus F."/>
            <person name="Michel G."/>
            <person name="Miranda-Saavedra D."/>
            <person name="Morales J."/>
            <person name="Moreau H."/>
            <person name="Motomura T."/>
            <person name="Nagasato C."/>
            <person name="Napoli C.A."/>
            <person name="Nelson D.R."/>
            <person name="Nyvall-Collen P."/>
            <person name="Peters A.F."/>
            <person name="Pommier C."/>
            <person name="Potin P."/>
            <person name="Poulain J."/>
            <person name="Quesneville H."/>
            <person name="Read B."/>
            <person name="Rensing S.A."/>
            <person name="Ritter A."/>
            <person name="Rousvoal S."/>
            <person name="Samanta M."/>
            <person name="Samson G."/>
            <person name="Schroeder D.C."/>
            <person name="Segurens B."/>
            <person name="Strittmatter M."/>
            <person name="Tonon T."/>
            <person name="Tregear J.W."/>
            <person name="Valentin K."/>
            <person name="von Dassow P."/>
            <person name="Yamagishi T."/>
            <person name="Van de Peer Y."/>
            <person name="Wincker P."/>
        </authorList>
    </citation>
    <scope>NUCLEOTIDE SEQUENCE [LARGE SCALE GENOMIC DNA]</scope>
    <source>
        <strain evidence="2">Ec32 / CCAP1310/4</strain>
    </source>
</reference>
<sequence>MHQFRPALCAPFPQHANLHLPYRTEPQQRLEDDHSETARSACLRWQMTLVKERIKTADKKMERERKEVSSTSSLRLHLAHVTIREQKAIEEIRTLGQLLDDHQRANDKLRCLAKALEADFVISNLGQGNERRQ</sequence>
<dbReference type="AlphaFoldDB" id="D7G8N8"/>
<dbReference type="Proteomes" id="UP000002630">
    <property type="component" value="Unassembled WGS sequence"/>
</dbReference>
<evidence type="ECO:0000313" key="2">
    <source>
        <dbReference type="Proteomes" id="UP000002630"/>
    </source>
</evidence>
<name>D7G8N8_ECTSI</name>
<accession>D7G8N8</accession>
<protein>
    <submittedName>
        <fullName evidence="1">Uncharacterized protein</fullName>
    </submittedName>
</protein>